<dbReference type="Proteomes" id="UP000198406">
    <property type="component" value="Unassembled WGS sequence"/>
</dbReference>
<sequence length="216" mass="23434">MASSPRDDNGEESNNNNKLDPAKLGFDARKNSHSTTAPPSVLARFTSPRIDDPYLPLSDVLISQIVAPGLQVVWLSINHAPSPSWIKPFFGYAGPGSLLAPTLVHGAAMATCFVVGALAAKAYELEAIVPRKINETAWDYTNVIARVLQAGAFASGVLILGTQFDLYTHYGYVQLGDSPETDFRLQVAVVELTNDIVFEAVCLLGWRLYLAKQGER</sequence>
<comment type="caution">
    <text evidence="2">The sequence shown here is derived from an EMBL/GenBank/DDBJ whole genome shotgun (WGS) entry which is preliminary data.</text>
</comment>
<evidence type="ECO:0000313" key="2">
    <source>
        <dbReference type="EMBL" id="GAX16195.1"/>
    </source>
</evidence>
<dbReference type="InParanoid" id="A0A1Z5JQ94"/>
<organism evidence="2 3">
    <name type="scientific">Fistulifera solaris</name>
    <name type="common">Oleaginous diatom</name>
    <dbReference type="NCBI Taxonomy" id="1519565"/>
    <lineage>
        <taxon>Eukaryota</taxon>
        <taxon>Sar</taxon>
        <taxon>Stramenopiles</taxon>
        <taxon>Ochrophyta</taxon>
        <taxon>Bacillariophyta</taxon>
        <taxon>Bacillariophyceae</taxon>
        <taxon>Bacillariophycidae</taxon>
        <taxon>Naviculales</taxon>
        <taxon>Naviculaceae</taxon>
        <taxon>Fistulifera</taxon>
    </lineage>
</organism>
<reference evidence="2 3" key="1">
    <citation type="journal article" date="2015" name="Plant Cell">
        <title>Oil accumulation by the oleaginous diatom Fistulifera solaris as revealed by the genome and transcriptome.</title>
        <authorList>
            <person name="Tanaka T."/>
            <person name="Maeda Y."/>
            <person name="Veluchamy A."/>
            <person name="Tanaka M."/>
            <person name="Abida H."/>
            <person name="Marechal E."/>
            <person name="Bowler C."/>
            <person name="Muto M."/>
            <person name="Sunaga Y."/>
            <person name="Tanaka M."/>
            <person name="Yoshino T."/>
            <person name="Taniguchi T."/>
            <person name="Fukuda Y."/>
            <person name="Nemoto M."/>
            <person name="Matsumoto M."/>
            <person name="Wong P.S."/>
            <person name="Aburatani S."/>
            <person name="Fujibuchi W."/>
        </authorList>
    </citation>
    <scope>NUCLEOTIDE SEQUENCE [LARGE SCALE GENOMIC DNA]</scope>
    <source>
        <strain evidence="2 3">JPCC DA0580</strain>
    </source>
</reference>
<evidence type="ECO:0000313" key="3">
    <source>
        <dbReference type="Proteomes" id="UP000198406"/>
    </source>
</evidence>
<dbReference type="EMBL" id="BDSP01000102">
    <property type="protein sequence ID" value="GAX16195.1"/>
    <property type="molecule type" value="Genomic_DNA"/>
</dbReference>
<protein>
    <submittedName>
        <fullName evidence="2">Uncharacterized protein</fullName>
    </submittedName>
</protein>
<gene>
    <name evidence="2" type="ORF">FisN_3Hh324</name>
</gene>
<feature type="region of interest" description="Disordered" evidence="1">
    <location>
        <begin position="1"/>
        <end position="40"/>
    </location>
</feature>
<dbReference type="OrthoDB" id="497908at2759"/>
<evidence type="ECO:0000256" key="1">
    <source>
        <dbReference type="SAM" id="MobiDB-lite"/>
    </source>
</evidence>
<proteinExistence type="predicted"/>
<dbReference type="AlphaFoldDB" id="A0A1Z5JQ94"/>
<accession>A0A1Z5JQ94</accession>
<keyword evidence="3" id="KW-1185">Reference proteome</keyword>
<name>A0A1Z5JQ94_FISSO</name>